<dbReference type="InterPro" id="IPR014721">
    <property type="entry name" value="Ribsml_uS5_D2-typ_fold_subgr"/>
</dbReference>
<dbReference type="InterPro" id="IPR009000">
    <property type="entry name" value="Transl_B-barrel_sf"/>
</dbReference>
<keyword evidence="4" id="KW-0648">Protein biosynthesis</keyword>
<evidence type="ECO:0000256" key="4">
    <source>
        <dbReference type="ARBA" id="ARBA00022917"/>
    </source>
</evidence>
<keyword evidence="10" id="KW-1185">Reference proteome</keyword>
<dbReference type="NCBIfam" id="NF009379">
    <property type="entry name" value="PRK12740.1-3"/>
    <property type="match status" value="1"/>
</dbReference>
<dbReference type="SUPFAM" id="SSF54980">
    <property type="entry name" value="EF-G C-terminal domain-like"/>
    <property type="match status" value="2"/>
</dbReference>
<dbReference type="AlphaFoldDB" id="A0A3D9Z3H7"/>
<evidence type="ECO:0000313" key="9">
    <source>
        <dbReference type="EMBL" id="REF89657.1"/>
    </source>
</evidence>
<reference evidence="9 10" key="1">
    <citation type="submission" date="2018-08" db="EMBL/GenBank/DDBJ databases">
        <title>Genomic Encyclopedia of Type Strains, Phase IV (KMG-IV): sequencing the most valuable type-strain genomes for metagenomic binning, comparative biology and taxonomic classification.</title>
        <authorList>
            <person name="Goeker M."/>
        </authorList>
    </citation>
    <scope>NUCLEOTIDE SEQUENCE [LARGE SCALE GENOMIC DNA]</scope>
    <source>
        <strain evidence="9 10">BW863</strain>
    </source>
</reference>
<dbReference type="InterPro" id="IPR000795">
    <property type="entry name" value="T_Tr_GTP-bd_dom"/>
</dbReference>
<name>A0A3D9Z3H7_9HYPH</name>
<gene>
    <name evidence="9" type="ORF">DES32_0892</name>
</gene>
<dbReference type="Proteomes" id="UP000256900">
    <property type="component" value="Unassembled WGS sequence"/>
</dbReference>
<feature type="domain" description="Elongation factor EFG" evidence="7">
    <location>
        <begin position="564"/>
        <end position="647"/>
    </location>
</feature>
<dbReference type="OrthoDB" id="9802948at2"/>
<dbReference type="Gene3D" id="3.30.230.10">
    <property type="match status" value="1"/>
</dbReference>
<dbReference type="InterPro" id="IPR000640">
    <property type="entry name" value="EFG_V-like"/>
</dbReference>
<organism evidence="9 10">
    <name type="scientific">Methylovirgula ligni</name>
    <dbReference type="NCBI Taxonomy" id="569860"/>
    <lineage>
        <taxon>Bacteria</taxon>
        <taxon>Pseudomonadati</taxon>
        <taxon>Pseudomonadota</taxon>
        <taxon>Alphaproteobacteria</taxon>
        <taxon>Hyphomicrobiales</taxon>
        <taxon>Beijerinckiaceae</taxon>
        <taxon>Methylovirgula</taxon>
    </lineage>
</organism>
<comment type="caution">
    <text evidence="9">The sequence shown here is derived from an EMBL/GenBank/DDBJ whole genome shotgun (WGS) entry which is preliminary data.</text>
</comment>
<evidence type="ECO:0000256" key="6">
    <source>
        <dbReference type="ARBA" id="ARBA00024731"/>
    </source>
</evidence>
<proteinExistence type="predicted"/>
<dbReference type="Gene3D" id="3.40.50.300">
    <property type="entry name" value="P-loop containing nucleotide triphosphate hydrolases"/>
    <property type="match status" value="1"/>
</dbReference>
<dbReference type="Gene3D" id="3.30.70.870">
    <property type="entry name" value="Elongation Factor G (Translational Gtpase), domain 3"/>
    <property type="match status" value="1"/>
</dbReference>
<keyword evidence="3 9" id="KW-0251">Elongation factor</keyword>
<dbReference type="InterPro" id="IPR027417">
    <property type="entry name" value="P-loop_NTPase"/>
</dbReference>
<evidence type="ECO:0000259" key="7">
    <source>
        <dbReference type="SMART" id="SM00838"/>
    </source>
</evidence>
<keyword evidence="5" id="KW-0342">GTP-binding</keyword>
<dbReference type="SUPFAM" id="SSF50447">
    <property type="entry name" value="Translation proteins"/>
    <property type="match status" value="1"/>
</dbReference>
<keyword evidence="2" id="KW-0547">Nucleotide-binding</keyword>
<dbReference type="InterPro" id="IPR047872">
    <property type="entry name" value="EFG_IV"/>
</dbReference>
<evidence type="ECO:0000256" key="2">
    <source>
        <dbReference type="ARBA" id="ARBA00022741"/>
    </source>
</evidence>
<dbReference type="InterPro" id="IPR035649">
    <property type="entry name" value="EFG_V"/>
</dbReference>
<dbReference type="SUPFAM" id="SSF54211">
    <property type="entry name" value="Ribosomal protein S5 domain 2-like"/>
    <property type="match status" value="1"/>
</dbReference>
<dbReference type="GO" id="GO:0032790">
    <property type="term" value="P:ribosome disassembly"/>
    <property type="evidence" value="ECO:0007669"/>
    <property type="project" value="TreeGrafter"/>
</dbReference>
<dbReference type="InterPro" id="IPR035647">
    <property type="entry name" value="EFG_III/V"/>
</dbReference>
<dbReference type="Gene3D" id="3.30.70.240">
    <property type="match status" value="1"/>
</dbReference>
<evidence type="ECO:0000256" key="5">
    <source>
        <dbReference type="ARBA" id="ARBA00023134"/>
    </source>
</evidence>
<dbReference type="GO" id="GO:0003746">
    <property type="term" value="F:translation elongation factor activity"/>
    <property type="evidence" value="ECO:0007669"/>
    <property type="project" value="UniProtKB-KW"/>
</dbReference>
<dbReference type="InterPro" id="IPR009022">
    <property type="entry name" value="EFG_III"/>
</dbReference>
<dbReference type="SMART" id="SM00838">
    <property type="entry name" value="EFG_C"/>
    <property type="match status" value="1"/>
</dbReference>
<dbReference type="InterPro" id="IPR041095">
    <property type="entry name" value="EFG_II"/>
</dbReference>
<dbReference type="InterPro" id="IPR005517">
    <property type="entry name" value="Transl_elong_EFG/EF2_IV"/>
</dbReference>
<dbReference type="EMBL" id="QUMO01000001">
    <property type="protein sequence ID" value="REF89657.1"/>
    <property type="molecule type" value="Genomic_DNA"/>
</dbReference>
<protein>
    <recommendedName>
        <fullName evidence="1">Elongation factor G</fullName>
    </recommendedName>
</protein>
<evidence type="ECO:0000259" key="8">
    <source>
        <dbReference type="SMART" id="SM00889"/>
    </source>
</evidence>
<dbReference type="InterPro" id="IPR020568">
    <property type="entry name" value="Ribosomal_Su5_D2-typ_SF"/>
</dbReference>
<dbReference type="SUPFAM" id="SSF52540">
    <property type="entry name" value="P-loop containing nucleoside triphosphate hydrolases"/>
    <property type="match status" value="1"/>
</dbReference>
<dbReference type="Pfam" id="PF00679">
    <property type="entry name" value="EFG_C"/>
    <property type="match status" value="1"/>
</dbReference>
<dbReference type="Pfam" id="PF00009">
    <property type="entry name" value="GTP_EFTU"/>
    <property type="match status" value="1"/>
</dbReference>
<dbReference type="Pfam" id="PF03764">
    <property type="entry name" value="EFG_IV"/>
    <property type="match status" value="1"/>
</dbReference>
<dbReference type="RefSeq" id="WP_115835400.1">
    <property type="nucleotide sequence ID" value="NZ_CP025086.1"/>
</dbReference>
<dbReference type="CDD" id="cd16262">
    <property type="entry name" value="EFG_III"/>
    <property type="match status" value="1"/>
</dbReference>
<accession>A0A3D9Z3H7</accession>
<dbReference type="CDD" id="cd01434">
    <property type="entry name" value="EFG_mtEFG1_IV"/>
    <property type="match status" value="1"/>
</dbReference>
<dbReference type="CDD" id="cd03713">
    <property type="entry name" value="EFG_mtEFG_C"/>
    <property type="match status" value="1"/>
</dbReference>
<evidence type="ECO:0000256" key="3">
    <source>
        <dbReference type="ARBA" id="ARBA00022768"/>
    </source>
</evidence>
<dbReference type="Pfam" id="PF14492">
    <property type="entry name" value="EFG_III"/>
    <property type="match status" value="1"/>
</dbReference>
<dbReference type="GO" id="GO:0003924">
    <property type="term" value="F:GTPase activity"/>
    <property type="evidence" value="ECO:0007669"/>
    <property type="project" value="InterPro"/>
</dbReference>
<dbReference type="PANTHER" id="PTHR43261">
    <property type="entry name" value="TRANSLATION ELONGATION FACTOR G-RELATED"/>
    <property type="match status" value="1"/>
</dbReference>
<dbReference type="SMART" id="SM00889">
    <property type="entry name" value="EFG_IV"/>
    <property type="match status" value="1"/>
</dbReference>
<feature type="domain" description="Translation elongation factor EFG/EF2" evidence="8">
    <location>
        <begin position="445"/>
        <end position="562"/>
    </location>
</feature>
<evidence type="ECO:0000313" key="10">
    <source>
        <dbReference type="Proteomes" id="UP000256900"/>
    </source>
</evidence>
<sequence>MTRSAWKAEPAGPRSVAILGPYGCGKSTLFDALLTSAGVAPKRQNARAMSTELRLGHCTFMGEPWALVDCPGSVEFAYETAAGLTAVDFAIIVCDPSADRLANLPVLLKAVEEAGLPHLIFINKIDTLAGQVREIVAALQPYSSYPLVQRQIPIREHDAVTGYVDVVNERAYHYCGEDSERVALPNELRAPEQEALAGLTEVLADHDDALLEKVIEDIAPSADEIFATLHKDQASGTIVQVLFGAAARGHGIFRLWKALRHDVPPASVTAARRGVAASGDPLVQIFKTVHAGQAAYTGKLSYARLWRGGLRDSAPLDGARIGGLYRFVNGDILRIQAAEPGELVAIGRLDEAPTGAVIGGEAGLPFPRPPAPVYAFAIAAKDRKDDVKLSGALHKLVEEDPSLSIVHARETGETLLCGQGEIHLNGALERLASTYNCQINVAPPKVAYKETIKQAVKQHARLKRQTGGHGQFADVALEVAPRPRGAGFSFVDKIVGGAVPRQYIPSVGEAAEEAMQKGPLGYPVVDVEVTLVDGGFHSVDSSDMAFRTATRNGVVEALAKAEPVLLEPIERVTVRVPNRFTAAAQRLLSGRRGQILGYAEHEGWSGWDDVEALVPASELGDFILQLRADTTGLGSFTRQFDHLAEARGGKAH</sequence>
<evidence type="ECO:0000256" key="1">
    <source>
        <dbReference type="ARBA" id="ARBA00017872"/>
    </source>
</evidence>
<dbReference type="GO" id="GO:0005525">
    <property type="term" value="F:GTP binding"/>
    <property type="evidence" value="ECO:0007669"/>
    <property type="project" value="UniProtKB-KW"/>
</dbReference>
<dbReference type="GO" id="GO:0097216">
    <property type="term" value="F:guanosine tetraphosphate binding"/>
    <property type="evidence" value="ECO:0007669"/>
    <property type="project" value="UniProtKB-ARBA"/>
</dbReference>
<dbReference type="PANTHER" id="PTHR43261:SF7">
    <property type="entry name" value="ELONGATION FACTOR G-LIKE PROTEIN"/>
    <property type="match status" value="1"/>
</dbReference>
<comment type="function">
    <text evidence="6">Catalyzes the GTP-dependent ribosomal translocation step during translation elongation. During this step, the ribosome changes from the pre-translocational (PRE) to the post-translocational (POST) state as the newly formed A-site-bound peptidyl-tRNA and P-site-bound deacylated tRNA move to the P and E sites, respectively. Catalyzes the coordinated movement of the two tRNA molecules, the mRNA and conformational changes in the ribosome.</text>
</comment>